<accession>A0A0M0BRN8</accession>
<dbReference type="AlphaFoldDB" id="A0A0M0BRN8"/>
<protein>
    <submittedName>
        <fullName evidence="1">Uncharacterized protein</fullName>
    </submittedName>
</protein>
<name>A0A0M0BRN8_9ARCH</name>
<reference evidence="2" key="1">
    <citation type="submission" date="2015-06" db="EMBL/GenBank/DDBJ databases">
        <title>New insights into the roles of widespread benthic archaea in carbon and nitrogen cycling.</title>
        <authorList>
            <person name="Lazar C.S."/>
            <person name="Baker B.J."/>
            <person name="Seitz K.W."/>
            <person name="Hyde A.S."/>
            <person name="Dick G.J."/>
            <person name="Hinrichs K.-U."/>
            <person name="Teske A.P."/>
        </authorList>
    </citation>
    <scope>NUCLEOTIDE SEQUENCE [LARGE SCALE GENOMIC DNA]</scope>
</reference>
<dbReference type="EMBL" id="LFWV01000039">
    <property type="protein sequence ID" value="KON31257.1"/>
    <property type="molecule type" value="Genomic_DNA"/>
</dbReference>
<evidence type="ECO:0000313" key="2">
    <source>
        <dbReference type="Proteomes" id="UP000054016"/>
    </source>
</evidence>
<organism evidence="1 2">
    <name type="scientific">miscellaneous Crenarchaeota group-1 archaeon SG8-32-3</name>
    <dbReference type="NCBI Taxonomy" id="1685125"/>
    <lineage>
        <taxon>Archaea</taxon>
        <taxon>Candidatus Bathyarchaeota</taxon>
        <taxon>MCG-1</taxon>
    </lineage>
</organism>
<gene>
    <name evidence="1" type="ORF">AC478_03075</name>
</gene>
<dbReference type="Proteomes" id="UP000054016">
    <property type="component" value="Unassembled WGS sequence"/>
</dbReference>
<proteinExistence type="predicted"/>
<sequence length="95" mass="11044">MIIIATLPREQEDEIFQIIDKVLKHVFGKEATEFIYDYSEQYYSLPRSALSERIYVFAKGIEACLSSGAFAKERKILEANLSGLRFTQQNEFRKT</sequence>
<evidence type="ECO:0000313" key="1">
    <source>
        <dbReference type="EMBL" id="KON31257.1"/>
    </source>
</evidence>
<comment type="caution">
    <text evidence="1">The sequence shown here is derived from an EMBL/GenBank/DDBJ whole genome shotgun (WGS) entry which is preliminary data.</text>
</comment>